<name>A0AAV2CQU8_9ROSI</name>
<dbReference type="Proteomes" id="UP001497516">
    <property type="component" value="Chromosome 10"/>
</dbReference>
<keyword evidence="3" id="KW-1185">Reference proteome</keyword>
<accession>A0AAV2CQU8</accession>
<sequence length="71" mass="8923">MVGDCEDRDEEEEQSAPAKRKQGAHLGQERIPWEDWNPCRRVENPGRKTQRRWRTREQPRKHLWRWRLHWH</sequence>
<evidence type="ECO:0000313" key="2">
    <source>
        <dbReference type="EMBL" id="CAL1358431.1"/>
    </source>
</evidence>
<evidence type="ECO:0000256" key="1">
    <source>
        <dbReference type="SAM" id="MobiDB-lite"/>
    </source>
</evidence>
<dbReference type="AlphaFoldDB" id="A0AAV2CQU8"/>
<organism evidence="2 3">
    <name type="scientific">Linum trigynum</name>
    <dbReference type="NCBI Taxonomy" id="586398"/>
    <lineage>
        <taxon>Eukaryota</taxon>
        <taxon>Viridiplantae</taxon>
        <taxon>Streptophyta</taxon>
        <taxon>Embryophyta</taxon>
        <taxon>Tracheophyta</taxon>
        <taxon>Spermatophyta</taxon>
        <taxon>Magnoliopsida</taxon>
        <taxon>eudicotyledons</taxon>
        <taxon>Gunneridae</taxon>
        <taxon>Pentapetalae</taxon>
        <taxon>rosids</taxon>
        <taxon>fabids</taxon>
        <taxon>Malpighiales</taxon>
        <taxon>Linaceae</taxon>
        <taxon>Linum</taxon>
    </lineage>
</organism>
<dbReference type="EMBL" id="OZ034814">
    <property type="protein sequence ID" value="CAL1358431.1"/>
    <property type="molecule type" value="Genomic_DNA"/>
</dbReference>
<reference evidence="2 3" key="1">
    <citation type="submission" date="2024-04" db="EMBL/GenBank/DDBJ databases">
        <authorList>
            <person name="Fracassetti M."/>
        </authorList>
    </citation>
    <scope>NUCLEOTIDE SEQUENCE [LARGE SCALE GENOMIC DNA]</scope>
</reference>
<feature type="compositionally biased region" description="Acidic residues" evidence="1">
    <location>
        <begin position="1"/>
        <end position="14"/>
    </location>
</feature>
<evidence type="ECO:0000313" key="3">
    <source>
        <dbReference type="Proteomes" id="UP001497516"/>
    </source>
</evidence>
<protein>
    <submittedName>
        <fullName evidence="2">Uncharacterized protein</fullName>
    </submittedName>
</protein>
<proteinExistence type="predicted"/>
<gene>
    <name evidence="2" type="ORF">LTRI10_LOCUS5986</name>
</gene>
<feature type="region of interest" description="Disordered" evidence="1">
    <location>
        <begin position="1"/>
        <end position="29"/>
    </location>
</feature>